<feature type="compositionally biased region" description="Acidic residues" evidence="15">
    <location>
        <begin position="783"/>
        <end position="800"/>
    </location>
</feature>
<dbReference type="Gene3D" id="3.30.230.10">
    <property type="match status" value="1"/>
</dbReference>
<keyword evidence="3 9" id="KW-0645">Protease</keyword>
<dbReference type="InterPro" id="IPR003593">
    <property type="entry name" value="AAA+_ATPase"/>
</dbReference>
<evidence type="ECO:0000256" key="8">
    <source>
        <dbReference type="ARBA" id="ARBA00023016"/>
    </source>
</evidence>
<dbReference type="InterPro" id="IPR014721">
    <property type="entry name" value="Ribsml_uS5_D2-typ_fold_subgr"/>
</dbReference>
<dbReference type="InterPro" id="IPR046336">
    <property type="entry name" value="Lon_prtase_N_sf"/>
</dbReference>
<evidence type="ECO:0000259" key="17">
    <source>
        <dbReference type="PROSITE" id="PS51787"/>
    </source>
</evidence>
<feature type="active site" evidence="9 11">
    <location>
        <position position="676"/>
    </location>
</feature>
<dbReference type="Pfam" id="PF05362">
    <property type="entry name" value="Lon_C"/>
    <property type="match status" value="1"/>
</dbReference>
<dbReference type="EMBL" id="CP062983">
    <property type="protein sequence ID" value="QPC85202.1"/>
    <property type="molecule type" value="Genomic_DNA"/>
</dbReference>
<dbReference type="InterPro" id="IPR054594">
    <property type="entry name" value="Lon_lid"/>
</dbReference>
<dbReference type="Gene3D" id="1.20.5.5270">
    <property type="match status" value="1"/>
</dbReference>
<evidence type="ECO:0000256" key="10">
    <source>
        <dbReference type="PIRNR" id="PIRNR001174"/>
    </source>
</evidence>
<feature type="domain" description="Lon proteolytic" evidence="16">
    <location>
        <begin position="589"/>
        <end position="770"/>
    </location>
</feature>
<dbReference type="Pfam" id="PF22667">
    <property type="entry name" value="Lon_lid"/>
    <property type="match status" value="1"/>
</dbReference>
<keyword evidence="8 9" id="KW-0346">Stress response</keyword>
<dbReference type="PROSITE" id="PS51787">
    <property type="entry name" value="LON_N"/>
    <property type="match status" value="1"/>
</dbReference>
<dbReference type="EC" id="3.4.21.53" evidence="9 10"/>
<dbReference type="FunFam" id="3.40.50.300:FF:000382">
    <property type="entry name" value="Lon protease homolog 2, peroxisomal"/>
    <property type="match status" value="1"/>
</dbReference>
<evidence type="ECO:0000256" key="2">
    <source>
        <dbReference type="ARBA" id="ARBA00022490"/>
    </source>
</evidence>
<dbReference type="FunFam" id="1.20.5.5270:FF:000002">
    <property type="entry name" value="Lon protease homolog"/>
    <property type="match status" value="1"/>
</dbReference>
<feature type="domain" description="Lon N-terminal" evidence="17">
    <location>
        <begin position="4"/>
        <end position="200"/>
    </location>
</feature>
<dbReference type="InterPro" id="IPR027543">
    <property type="entry name" value="Lon_bac"/>
</dbReference>
<dbReference type="InterPro" id="IPR003959">
    <property type="entry name" value="ATPase_AAA_core"/>
</dbReference>
<dbReference type="SMART" id="SM00464">
    <property type="entry name" value="LON"/>
    <property type="match status" value="1"/>
</dbReference>
<comment type="induction">
    <text evidence="9">By heat shock.</text>
</comment>
<evidence type="ECO:0000256" key="6">
    <source>
        <dbReference type="ARBA" id="ARBA00022825"/>
    </source>
</evidence>
<evidence type="ECO:0000256" key="13">
    <source>
        <dbReference type="PROSITE-ProRule" id="PRU01122"/>
    </source>
</evidence>
<dbReference type="SUPFAM" id="SSF88697">
    <property type="entry name" value="PUA domain-like"/>
    <property type="match status" value="1"/>
</dbReference>
<evidence type="ECO:0000256" key="14">
    <source>
        <dbReference type="RuleBase" id="RU000591"/>
    </source>
</evidence>
<keyword evidence="5 9" id="KW-0378">Hydrolase</keyword>
<dbReference type="CDD" id="cd19500">
    <property type="entry name" value="RecA-like_Lon"/>
    <property type="match status" value="1"/>
</dbReference>
<evidence type="ECO:0000256" key="4">
    <source>
        <dbReference type="ARBA" id="ARBA00022741"/>
    </source>
</evidence>
<dbReference type="NCBIfam" id="TIGR00763">
    <property type="entry name" value="lon"/>
    <property type="match status" value="1"/>
</dbReference>
<dbReference type="Gene3D" id="2.30.130.40">
    <property type="entry name" value="LON domain-like"/>
    <property type="match status" value="1"/>
</dbReference>
<comment type="function">
    <text evidence="9">ATP-dependent serine protease that mediates the selective degradation of mutant and abnormal proteins as well as certain short-lived regulatory proteins. Required for cellular homeostasis and for survival from DNA damage and developmental changes induced by stress. Degrades polypeptides processively to yield small peptide fragments that are 5 to 10 amino acids long. Binds to DNA in a double-stranded, site-specific manner.</text>
</comment>
<protein>
    <recommendedName>
        <fullName evidence="9 10">Lon protease</fullName>
        <ecNumber evidence="9 10">3.4.21.53</ecNumber>
    </recommendedName>
    <alternativeName>
        <fullName evidence="9">ATP-dependent protease La</fullName>
    </alternativeName>
</protein>
<keyword evidence="4 9" id="KW-0547">Nucleotide-binding</keyword>
<evidence type="ECO:0000256" key="3">
    <source>
        <dbReference type="ARBA" id="ARBA00022670"/>
    </source>
</evidence>
<keyword evidence="7 9" id="KW-0067">ATP-binding</keyword>
<dbReference type="PROSITE" id="PS51786">
    <property type="entry name" value="LON_PROTEOLYTIC"/>
    <property type="match status" value="1"/>
</dbReference>
<evidence type="ECO:0000259" key="16">
    <source>
        <dbReference type="PROSITE" id="PS51786"/>
    </source>
</evidence>
<dbReference type="Pfam" id="PF00004">
    <property type="entry name" value="AAA"/>
    <property type="match status" value="1"/>
</dbReference>
<dbReference type="SMART" id="SM00382">
    <property type="entry name" value="AAA"/>
    <property type="match status" value="1"/>
</dbReference>
<dbReference type="Gene3D" id="1.10.8.60">
    <property type="match status" value="1"/>
</dbReference>
<keyword evidence="19" id="KW-1185">Reference proteome</keyword>
<dbReference type="InterPro" id="IPR027065">
    <property type="entry name" value="Lon_Prtase"/>
</dbReference>
<dbReference type="KEGG" id="pmet:G4Y79_12735"/>
<evidence type="ECO:0000256" key="12">
    <source>
        <dbReference type="PIRSR" id="PIRSR001174-2"/>
    </source>
</evidence>
<proteinExistence type="evidence at transcript level"/>
<dbReference type="PANTHER" id="PTHR10046">
    <property type="entry name" value="ATP DEPENDENT LON PROTEASE FAMILY MEMBER"/>
    <property type="match status" value="1"/>
</dbReference>
<dbReference type="GO" id="GO:0005737">
    <property type="term" value="C:cytoplasm"/>
    <property type="evidence" value="ECO:0007669"/>
    <property type="project" value="UniProtKB-SubCell"/>
</dbReference>
<dbReference type="InterPro" id="IPR015947">
    <property type="entry name" value="PUA-like_sf"/>
</dbReference>
<reference evidence="18 19" key="1">
    <citation type="submission" date="2020-02" db="EMBL/GenBank/DDBJ databases">
        <authorList>
            <person name="Zheng R.K."/>
            <person name="Sun C.M."/>
        </authorList>
    </citation>
    <scope>NUCLEOTIDE SEQUENCE [LARGE SCALE GENOMIC DNA]</scope>
    <source>
        <strain evidence="19">rifampicinis</strain>
    </source>
</reference>
<dbReference type="GO" id="GO:0004252">
    <property type="term" value="F:serine-type endopeptidase activity"/>
    <property type="evidence" value="ECO:0007669"/>
    <property type="project" value="UniProtKB-UniRule"/>
</dbReference>
<evidence type="ECO:0000256" key="15">
    <source>
        <dbReference type="SAM" id="MobiDB-lite"/>
    </source>
</evidence>
<evidence type="ECO:0000256" key="11">
    <source>
        <dbReference type="PIRSR" id="PIRSR001174-1"/>
    </source>
</evidence>
<dbReference type="HAMAP" id="MF_01973">
    <property type="entry name" value="lon_bact"/>
    <property type="match status" value="1"/>
</dbReference>
<dbReference type="GO" id="GO:0016887">
    <property type="term" value="F:ATP hydrolysis activity"/>
    <property type="evidence" value="ECO:0007669"/>
    <property type="project" value="UniProtKB-UniRule"/>
</dbReference>
<comment type="subcellular location">
    <subcellularLocation>
        <location evidence="1 9 10">Cytoplasm</location>
    </subcellularLocation>
</comment>
<dbReference type="Pfam" id="PF02190">
    <property type="entry name" value="LON_substr_bdg"/>
    <property type="match status" value="1"/>
</dbReference>
<evidence type="ECO:0000256" key="7">
    <source>
        <dbReference type="ARBA" id="ARBA00022840"/>
    </source>
</evidence>
<evidence type="ECO:0000256" key="5">
    <source>
        <dbReference type="ARBA" id="ARBA00022801"/>
    </source>
</evidence>
<dbReference type="InterPro" id="IPR027417">
    <property type="entry name" value="P-loop_NTPase"/>
</dbReference>
<comment type="catalytic activity">
    <reaction evidence="9 10 13">
        <text>Hydrolysis of proteins in presence of ATP.</text>
        <dbReference type="EC" id="3.4.21.53"/>
    </reaction>
</comment>
<gene>
    <name evidence="9 18" type="primary">lon</name>
    <name evidence="18" type="ORF">G4Y79_12735</name>
</gene>
<keyword evidence="2 9" id="KW-0963">Cytoplasm</keyword>
<dbReference type="Gene3D" id="1.20.58.1480">
    <property type="match status" value="1"/>
</dbReference>
<dbReference type="InterPro" id="IPR008268">
    <property type="entry name" value="Peptidase_S16_AS"/>
</dbReference>
<dbReference type="GO" id="GO:0006515">
    <property type="term" value="P:protein quality control for misfolded or incompletely synthesized proteins"/>
    <property type="evidence" value="ECO:0007669"/>
    <property type="project" value="UniProtKB-UniRule"/>
</dbReference>
<dbReference type="Proteomes" id="UP000594468">
    <property type="component" value="Chromosome"/>
</dbReference>
<keyword evidence="6 9" id="KW-0720">Serine protease</keyword>
<dbReference type="GO" id="GO:0005524">
    <property type="term" value="F:ATP binding"/>
    <property type="evidence" value="ECO:0007669"/>
    <property type="project" value="UniProtKB-UniRule"/>
</dbReference>
<dbReference type="SUPFAM" id="SSF52540">
    <property type="entry name" value="P-loop containing nucleoside triphosphate hydrolases"/>
    <property type="match status" value="1"/>
</dbReference>
<feature type="binding site" evidence="9 12">
    <location>
        <begin position="353"/>
        <end position="360"/>
    </location>
    <ligand>
        <name>ATP</name>
        <dbReference type="ChEBI" id="CHEBI:30616"/>
    </ligand>
</feature>
<evidence type="ECO:0000256" key="1">
    <source>
        <dbReference type="ARBA" id="ARBA00004496"/>
    </source>
</evidence>
<dbReference type="InterPro" id="IPR004815">
    <property type="entry name" value="Lon_bac/euk-typ"/>
</dbReference>
<dbReference type="InterPro" id="IPR003111">
    <property type="entry name" value="Lon_prtase_N"/>
</dbReference>
<dbReference type="PROSITE" id="PS01046">
    <property type="entry name" value="LON_SER"/>
    <property type="match status" value="1"/>
</dbReference>
<dbReference type="InterPro" id="IPR008269">
    <property type="entry name" value="Lon_proteolytic"/>
</dbReference>
<evidence type="ECO:0000313" key="18">
    <source>
        <dbReference type="EMBL" id="QPC85202.1"/>
    </source>
</evidence>
<dbReference type="SUPFAM" id="SSF54211">
    <property type="entry name" value="Ribosomal protein S5 domain 2-like"/>
    <property type="match status" value="1"/>
</dbReference>
<dbReference type="AlphaFoldDB" id="A0A7S8EE10"/>
<comment type="subunit">
    <text evidence="9 10">Homohexamer. Organized in a ring with a central cavity.</text>
</comment>
<name>A0A7S8EE10_9CHLR</name>
<dbReference type="PIRSF" id="PIRSF001174">
    <property type="entry name" value="Lon_proteas"/>
    <property type="match status" value="1"/>
</dbReference>
<dbReference type="GO" id="GO:0043565">
    <property type="term" value="F:sequence-specific DNA binding"/>
    <property type="evidence" value="ECO:0007669"/>
    <property type="project" value="UniProtKB-UniRule"/>
</dbReference>
<dbReference type="GO" id="GO:0034605">
    <property type="term" value="P:cellular response to heat"/>
    <property type="evidence" value="ECO:0007669"/>
    <property type="project" value="UniProtKB-UniRule"/>
</dbReference>
<accession>A0A7S8EE10</accession>
<evidence type="ECO:0000256" key="9">
    <source>
        <dbReference type="HAMAP-Rule" id="MF_01973"/>
    </source>
</evidence>
<organism evidence="18 19">
    <name type="scientific">Phototrophicus methaneseepsis</name>
    <dbReference type="NCBI Taxonomy" id="2710758"/>
    <lineage>
        <taxon>Bacteria</taxon>
        <taxon>Bacillati</taxon>
        <taxon>Chloroflexota</taxon>
        <taxon>Candidatus Thermofontia</taxon>
        <taxon>Phototrophicales</taxon>
        <taxon>Phototrophicaceae</taxon>
        <taxon>Phototrophicus</taxon>
    </lineage>
</organism>
<comment type="similarity">
    <text evidence="9 10 13 14">Belongs to the peptidase S16 family.</text>
</comment>
<dbReference type="InterPro" id="IPR020568">
    <property type="entry name" value="Ribosomal_Su5_D2-typ_SF"/>
</dbReference>
<dbReference type="Gene3D" id="3.40.50.300">
    <property type="entry name" value="P-loop containing nucleotide triphosphate hydrolases"/>
    <property type="match status" value="1"/>
</dbReference>
<feature type="active site" evidence="9 11">
    <location>
        <position position="719"/>
    </location>
</feature>
<feature type="region of interest" description="Disordered" evidence="15">
    <location>
        <begin position="775"/>
        <end position="800"/>
    </location>
</feature>
<dbReference type="PRINTS" id="PR00830">
    <property type="entry name" value="ENDOLAPTASE"/>
</dbReference>
<evidence type="ECO:0000313" key="19">
    <source>
        <dbReference type="Proteomes" id="UP000594468"/>
    </source>
</evidence>
<dbReference type="GO" id="GO:0004176">
    <property type="term" value="F:ATP-dependent peptidase activity"/>
    <property type="evidence" value="ECO:0007669"/>
    <property type="project" value="UniProtKB-UniRule"/>
</dbReference>
<sequence length="800" mass="89917">MIELPVVVLSAQVIFPHTLVPLAPDGDRGRAAIQHALETETTVISVLAKRHDSDAALIDQFNAIGTEIAVQSMPIRQVRGPIPPILSQGRQRVRIVELTQTEPFLIARARIVEDTFSGDEEQLADLADTALDMFDQLAELNIFIPDDIAEMIEQVEDPSELCDLMSSTLDTTVDERQELLEQDDLLARYDKLINLLARQISSQEVRDEVDSAVYGEMARIQREAYLREQMRVIQNELGDGEFMQDDLDQLHQSIVTAKMPDEVLEKALTELKRLSTMPPIAPEASVIRNYIEWLVDIPWQQRTRDNLNLAHAEKVLDEAHFGLDKVKDRILEHIAVRKLAKDKMNSPILCFVGPPGVGKTSLGRSIAKALGREFVRVSLGGVRDEAEIRGHRRTYIGALPGRIIQTMKRAGTNNPVFMLDEIDKLSADYRGDPAAALLEVLDPEQNNEYSDHFLEVPYDLSNVLFITTANELYTLPEALEDRMEVIEFRAYTEEEKMEIAKRFLIPKQLIAHGISRRGIHFQNDALLTIIRNYTIEAGVRNLEREIGNVCRKITRLVATKRNYPKRITPLLVEKYLGPPAILDAHINNEDLVGLVTGLVWTSNGGDFQLIEVSLLPGKGNLTLTGQLGDVLQESAQTALSYMRSRASEWGIPHDDFENYDIHIHMPEGAVPKDGPSAGITLAVAIISAFTERQVRHDFCMTGEVTLRGHVLPIGGVKEKVLAARRYRIPNVILPSDNKKDLPDIPKQALKDLNIHFVDNMQQVIDLVLLDPPEQRQRDIDAAREEDDDDDTGAEREDQDN</sequence>